<keyword evidence="1" id="KW-0596">Phosphopantetheine</keyword>
<dbReference type="Proteomes" id="UP001465976">
    <property type="component" value="Unassembled WGS sequence"/>
</dbReference>
<dbReference type="SUPFAM" id="SSF51735">
    <property type="entry name" value="NAD(P)-binding Rossmann-fold domains"/>
    <property type="match status" value="1"/>
</dbReference>
<dbReference type="Pfam" id="PF07993">
    <property type="entry name" value="NAD_binding_4"/>
    <property type="match status" value="1"/>
</dbReference>
<protein>
    <recommendedName>
        <fullName evidence="3">Carrier domain-containing protein</fullName>
    </recommendedName>
</protein>
<name>A0ABR3F4M9_9AGAR</name>
<feature type="domain" description="Carrier" evidence="3">
    <location>
        <begin position="588"/>
        <end position="669"/>
    </location>
</feature>
<dbReference type="EMBL" id="JBAHYK010000980">
    <property type="protein sequence ID" value="KAL0570171.1"/>
    <property type="molecule type" value="Genomic_DNA"/>
</dbReference>
<evidence type="ECO:0000313" key="5">
    <source>
        <dbReference type="Proteomes" id="UP001465976"/>
    </source>
</evidence>
<dbReference type="InterPro" id="IPR000873">
    <property type="entry name" value="AMP-dep_synth/lig_dom"/>
</dbReference>
<dbReference type="SMART" id="SM00823">
    <property type="entry name" value="PKS_PP"/>
    <property type="match status" value="1"/>
</dbReference>
<evidence type="ECO:0000256" key="1">
    <source>
        <dbReference type="ARBA" id="ARBA00022450"/>
    </source>
</evidence>
<keyword evidence="5" id="KW-1185">Reference proteome</keyword>
<organism evidence="4 5">
    <name type="scientific">Marasmius crinis-equi</name>
    <dbReference type="NCBI Taxonomy" id="585013"/>
    <lineage>
        <taxon>Eukaryota</taxon>
        <taxon>Fungi</taxon>
        <taxon>Dikarya</taxon>
        <taxon>Basidiomycota</taxon>
        <taxon>Agaricomycotina</taxon>
        <taxon>Agaricomycetes</taxon>
        <taxon>Agaricomycetidae</taxon>
        <taxon>Agaricales</taxon>
        <taxon>Marasmiineae</taxon>
        <taxon>Marasmiaceae</taxon>
        <taxon>Marasmius</taxon>
    </lineage>
</organism>
<dbReference type="InterPro" id="IPR020806">
    <property type="entry name" value="PKS_PP-bd"/>
</dbReference>
<dbReference type="Pfam" id="PF00501">
    <property type="entry name" value="AMP-binding"/>
    <property type="match status" value="1"/>
</dbReference>
<dbReference type="InterPro" id="IPR009081">
    <property type="entry name" value="PP-bd_ACP"/>
</dbReference>
<dbReference type="PANTHER" id="PTHR43439">
    <property type="entry name" value="PHENYLACETATE-COENZYME A LIGASE"/>
    <property type="match status" value="1"/>
</dbReference>
<dbReference type="InterPro" id="IPR036291">
    <property type="entry name" value="NAD(P)-bd_dom_sf"/>
</dbReference>
<dbReference type="SUPFAM" id="SSF47336">
    <property type="entry name" value="ACP-like"/>
    <property type="match status" value="1"/>
</dbReference>
<dbReference type="InterPro" id="IPR036736">
    <property type="entry name" value="ACP-like_sf"/>
</dbReference>
<dbReference type="PANTHER" id="PTHR43439:SF2">
    <property type="entry name" value="ENZYME, PUTATIVE (JCVI)-RELATED"/>
    <property type="match status" value="1"/>
</dbReference>
<evidence type="ECO:0000256" key="2">
    <source>
        <dbReference type="ARBA" id="ARBA00022553"/>
    </source>
</evidence>
<dbReference type="Gene3D" id="3.40.50.720">
    <property type="entry name" value="NAD(P)-binding Rossmann-like Domain"/>
    <property type="match status" value="1"/>
</dbReference>
<dbReference type="InterPro" id="IPR051414">
    <property type="entry name" value="Adenylate-forming_Reductase"/>
</dbReference>
<dbReference type="Gene3D" id="1.10.1200.10">
    <property type="entry name" value="ACP-like"/>
    <property type="match status" value="1"/>
</dbReference>
<dbReference type="PROSITE" id="PS50075">
    <property type="entry name" value="CARRIER"/>
    <property type="match status" value="1"/>
</dbReference>
<comment type="caution">
    <text evidence="4">The sequence shown here is derived from an EMBL/GenBank/DDBJ whole genome shotgun (WGS) entry which is preliminary data.</text>
</comment>
<dbReference type="SUPFAM" id="SSF56801">
    <property type="entry name" value="Acetyl-CoA synthetase-like"/>
    <property type="match status" value="1"/>
</dbReference>
<dbReference type="InterPro" id="IPR013120">
    <property type="entry name" value="FAR_NAD-bd"/>
</dbReference>
<accession>A0ABR3F4M9</accession>
<dbReference type="Gene3D" id="3.40.50.12780">
    <property type="entry name" value="N-terminal domain of ligase-like"/>
    <property type="match status" value="1"/>
</dbReference>
<dbReference type="Pfam" id="PF23562">
    <property type="entry name" value="AMP-binding_C_3"/>
    <property type="match status" value="1"/>
</dbReference>
<reference evidence="4 5" key="1">
    <citation type="submission" date="2024-02" db="EMBL/GenBank/DDBJ databases">
        <title>A draft genome for the cacao thread blight pathogen Marasmius crinis-equi.</title>
        <authorList>
            <person name="Cohen S.P."/>
            <person name="Baruah I.K."/>
            <person name="Amoako-Attah I."/>
            <person name="Bukari Y."/>
            <person name="Meinhardt L.W."/>
            <person name="Bailey B.A."/>
        </authorList>
    </citation>
    <scope>NUCLEOTIDE SEQUENCE [LARGE SCALE GENOMIC DNA]</scope>
    <source>
        <strain evidence="4 5">GH-76</strain>
    </source>
</reference>
<evidence type="ECO:0000259" key="3">
    <source>
        <dbReference type="PROSITE" id="PS50075"/>
    </source>
</evidence>
<evidence type="ECO:0000313" key="4">
    <source>
        <dbReference type="EMBL" id="KAL0570171.1"/>
    </source>
</evidence>
<proteinExistence type="predicted"/>
<gene>
    <name evidence="4" type="ORF">V5O48_011790</name>
</gene>
<keyword evidence="2" id="KW-0597">Phosphoprotein</keyword>
<sequence>MANPQLSGLSSQPVPAPPRTQALASETFCVPVLDGSSTLVDLCDWHRERSPNHPFFIFPSEDEALKTITWSEATYAINRGTKLMQDCLPNSEEARKPAVVAIISLSETVAYSITILALMRANFIPFLISPRNSPAIVAHLLSSGGVKHVLSSSDDLCSGLVDAAVDILKADNKTSAIPNVSPMFLTDDFFPPSPVGQSEVTYDGSKSCRDPESIAVYIHSSGSTSQYPKIIPWTNRKLIEIGTVPYYGGRDMTGSVISLHGLPMFHSLAVSILCMMATTGLVSACFEPQFPPKVPNPDNVLAASNAASCDIILGVPSYLEEWSREPKKLEWLSERNGSLAFGGSPLSKETGDRLVSFGISVITQYGATEVGTLASFFPRSPPGEDWEYFTFSGYCDVKPVPQGDGTFEVVVIPSASCIPSLTNTSRDGVDCYTTSDLIVAHPKKSGLWKLHGRSDDQIIHSSGEKTNPGPLEAILRQDPCIRAAVLFGKERFHIGALVEAEDSHCRDVHEIREKIWPSVKKANTFAPQHSRILKEMILIADPAKPFKYTAKGTARRQVIIDDYREEIFKLYETIANESHPQASAPSEWDAESTEAFVREVVQNVLPNITGNDDDFFEHGCDSLHATSIRNTVLRVIRDNSNIDTRHASPNFVYEHPTIIKLTRYLLSTMDKGFSDSTSDSMDSRMQNMRHLAERYSRHFPKLPGNKRSARLDFCNPTAFAHLISTLGRYFISGVQGHSQDSLSAEKANDISNKGVDKVVLLTGTTGGFGCFLLAALLEDPEVSHVYALNRVKGKESDSLGDRQQEAFLRRGLNETSLESEKLTLLEGDLMQEDFGLPSTILRRSTMAAWPVDFNLGLSSFEPILRALRNLLDFSIRTGSNFLFVSSVGVLTDAPGDHPMNEREVPPQFALCNGYTESKWVAEQVILNAIRQTKTNAKIVRVGQLCGSKESGAWNIREWAPALIQSGSWLGCIPTDDRVIAWISPNDASKVIVDLLNVETTAGSDSIFHLRHPNPTPWSSLASTIATELGAELVSYEEWLKKLKTQDGAQRTKYASRLLSHYEDVQRGSPIGEREAFGTPLMDIQKTVRVSRSLYYLATDEMGEDDVKRWLRYWKEMGYYC</sequence>
<dbReference type="InterPro" id="IPR042099">
    <property type="entry name" value="ANL_N_sf"/>
</dbReference>